<organism evidence="4 5">
    <name type="scientific">Leptospira inadai serovar Lyme</name>
    <dbReference type="NCBI Taxonomy" id="293084"/>
    <lineage>
        <taxon>Bacteria</taxon>
        <taxon>Pseudomonadati</taxon>
        <taxon>Spirochaetota</taxon>
        <taxon>Spirochaetia</taxon>
        <taxon>Leptospirales</taxon>
        <taxon>Leptospiraceae</taxon>
        <taxon>Leptospira</taxon>
    </lineage>
</organism>
<dbReference type="InterPro" id="IPR001130">
    <property type="entry name" value="TatD-like"/>
</dbReference>
<accession>A0ABX4YJG0</accession>
<dbReference type="PANTHER" id="PTHR46124">
    <property type="entry name" value="D-AMINOACYL-TRNA DEACYLASE"/>
    <property type="match status" value="1"/>
</dbReference>
<sequence>MYSIIDTHCHLDIVLEQGQTIDQSLRNAKESGIKKIVQIGIDLESSVRAKGLSEEYSDSDIDIFYTIGCHPTETNEFPKKEEILSYITENLDDSRLSAIGEIGLDYYHDASSKNEQIEVLHSFLDASHRYRLPVVIHSRDAGEDTIAILKEHRDKAFGVIHCFTYDYSIAKRLVDLGYYISFSGILAFKNARDIQEAAEKLPLEALLIETDAPFLAPPPFRGKRNEPAFTKFVLEKMFSLRKESNIEVEKILFANSEKFIQRKPFYHAGS</sequence>
<keyword evidence="5" id="KW-1185">Reference proteome</keyword>
<comment type="similarity">
    <text evidence="1">Belongs to the metallo-dependent hydrolases superfamily. TatD-type hydrolase family.</text>
</comment>
<dbReference type="PROSITE" id="PS01137">
    <property type="entry name" value="TATD_1"/>
    <property type="match status" value="1"/>
</dbReference>
<dbReference type="CDD" id="cd01310">
    <property type="entry name" value="TatD_DNAse"/>
    <property type="match status" value="1"/>
</dbReference>
<evidence type="ECO:0000256" key="1">
    <source>
        <dbReference type="ARBA" id="ARBA00009275"/>
    </source>
</evidence>
<proteinExistence type="inferred from homology"/>
<dbReference type="Gene3D" id="3.20.20.140">
    <property type="entry name" value="Metal-dependent hydrolases"/>
    <property type="match status" value="1"/>
</dbReference>
<keyword evidence="2" id="KW-0479">Metal-binding</keyword>
<reference evidence="4" key="1">
    <citation type="submission" date="2018-01" db="EMBL/GenBank/DDBJ databases">
        <title>Genomic characterization of Leptospira inadai serogroup Lyme isolated from captured rat in Brazil and comparative analysis with human reference strain.</title>
        <authorList>
            <person name="Moreno L.Z."/>
            <person name="Loureiro A.P."/>
            <person name="Miraglia F."/>
            <person name="Kremer F.S."/>
            <person name="Eslabao M.R."/>
            <person name="Dellagostin O.A."/>
            <person name="Lilenbaum W."/>
            <person name="Moreno A.M."/>
        </authorList>
    </citation>
    <scope>NUCLEOTIDE SEQUENCE [LARGE SCALE GENOMIC DNA]</scope>
    <source>
        <strain evidence="4">M34/99</strain>
    </source>
</reference>
<dbReference type="Proteomes" id="UP000094669">
    <property type="component" value="Unassembled WGS sequence"/>
</dbReference>
<dbReference type="NCBIfam" id="TIGR00010">
    <property type="entry name" value="YchF/TatD family DNA exonuclease"/>
    <property type="match status" value="1"/>
</dbReference>
<evidence type="ECO:0000256" key="3">
    <source>
        <dbReference type="ARBA" id="ARBA00022801"/>
    </source>
</evidence>
<dbReference type="InterPro" id="IPR032466">
    <property type="entry name" value="Metal_Hydrolase"/>
</dbReference>
<comment type="caution">
    <text evidence="4">The sequence shown here is derived from an EMBL/GenBank/DDBJ whole genome shotgun (WGS) entry which is preliminary data.</text>
</comment>
<dbReference type="EMBL" id="MCRM02000007">
    <property type="protein sequence ID" value="PNV75289.1"/>
    <property type="molecule type" value="Genomic_DNA"/>
</dbReference>
<protein>
    <submittedName>
        <fullName evidence="4">TatD family deoxyribonuclease</fullName>
    </submittedName>
</protein>
<dbReference type="PROSITE" id="PS01090">
    <property type="entry name" value="TATD_2"/>
    <property type="match status" value="1"/>
</dbReference>
<gene>
    <name evidence="4" type="ORF">BES34_008480</name>
</gene>
<dbReference type="PANTHER" id="PTHR46124:SF2">
    <property type="entry name" value="D-AMINOACYL-TRNA DEACYLASE"/>
    <property type="match status" value="1"/>
</dbReference>
<keyword evidence="3" id="KW-0378">Hydrolase</keyword>
<evidence type="ECO:0000256" key="2">
    <source>
        <dbReference type="ARBA" id="ARBA00022723"/>
    </source>
</evidence>
<dbReference type="InterPro" id="IPR018228">
    <property type="entry name" value="DNase_TatD-rel_CS"/>
</dbReference>
<name>A0ABX4YJG0_9LEPT</name>
<dbReference type="RefSeq" id="WP_010416580.1">
    <property type="nucleotide sequence ID" value="NZ_MCRM02000007.1"/>
</dbReference>
<dbReference type="PROSITE" id="PS01091">
    <property type="entry name" value="TATD_3"/>
    <property type="match status" value="1"/>
</dbReference>
<evidence type="ECO:0000313" key="4">
    <source>
        <dbReference type="EMBL" id="PNV75289.1"/>
    </source>
</evidence>
<dbReference type="Pfam" id="PF01026">
    <property type="entry name" value="TatD_DNase"/>
    <property type="match status" value="1"/>
</dbReference>
<dbReference type="PIRSF" id="PIRSF005902">
    <property type="entry name" value="DNase_TatD"/>
    <property type="match status" value="1"/>
</dbReference>
<evidence type="ECO:0000313" key="5">
    <source>
        <dbReference type="Proteomes" id="UP000094669"/>
    </source>
</evidence>
<dbReference type="SUPFAM" id="SSF51556">
    <property type="entry name" value="Metallo-dependent hydrolases"/>
    <property type="match status" value="1"/>
</dbReference>
<dbReference type="InterPro" id="IPR015991">
    <property type="entry name" value="TatD/YcfH-like"/>
</dbReference>